<dbReference type="EMBL" id="JABRWJ010000001">
    <property type="protein sequence ID" value="NRF65908.1"/>
    <property type="molecule type" value="Genomic_DNA"/>
</dbReference>
<gene>
    <name evidence="1" type="ORF">HLB44_02790</name>
</gene>
<evidence type="ECO:0000313" key="1">
    <source>
        <dbReference type="EMBL" id="NRF65908.1"/>
    </source>
</evidence>
<name>A0ABX2ED19_9BURK</name>
<sequence length="122" mass="13583">MPDPNPAHRRQNVLNLFQHYAEEQMRAGVPPKGLEQAFARKLQISPSMWSQIKSSRSIGDKLARQIEAACGYAAGWLDEAREVSGPTAAELQFLALASKAWRATNADGRKRMKLLLKEIASH</sequence>
<comment type="caution">
    <text evidence="1">The sequence shown here is derived from an EMBL/GenBank/DDBJ whole genome shotgun (WGS) entry which is preliminary data.</text>
</comment>
<keyword evidence="2" id="KW-1185">Reference proteome</keyword>
<dbReference type="Proteomes" id="UP000737171">
    <property type="component" value="Unassembled WGS sequence"/>
</dbReference>
<accession>A0ABX2ED19</accession>
<organism evidence="1 2">
    <name type="scientific">Pseudaquabacterium terrae</name>
    <dbReference type="NCBI Taxonomy" id="2732868"/>
    <lineage>
        <taxon>Bacteria</taxon>
        <taxon>Pseudomonadati</taxon>
        <taxon>Pseudomonadota</taxon>
        <taxon>Betaproteobacteria</taxon>
        <taxon>Burkholderiales</taxon>
        <taxon>Sphaerotilaceae</taxon>
        <taxon>Pseudaquabacterium</taxon>
    </lineage>
</organism>
<proteinExistence type="predicted"/>
<reference evidence="1 2" key="1">
    <citation type="submission" date="2020-05" db="EMBL/GenBank/DDBJ databases">
        <title>Aquincola sp. isolate from soil.</title>
        <authorList>
            <person name="Han J."/>
            <person name="Kim D.-U."/>
        </authorList>
    </citation>
    <scope>NUCLEOTIDE SEQUENCE [LARGE SCALE GENOMIC DNA]</scope>
    <source>
        <strain evidence="1 2">S2</strain>
    </source>
</reference>
<dbReference type="RefSeq" id="WP_173120370.1">
    <property type="nucleotide sequence ID" value="NZ_JABRWJ010000001.1"/>
</dbReference>
<protein>
    <recommendedName>
        <fullName evidence="3">XRE family transcriptional regulator</fullName>
    </recommendedName>
</protein>
<evidence type="ECO:0008006" key="3">
    <source>
        <dbReference type="Google" id="ProtNLM"/>
    </source>
</evidence>
<evidence type="ECO:0000313" key="2">
    <source>
        <dbReference type="Proteomes" id="UP000737171"/>
    </source>
</evidence>